<protein>
    <submittedName>
        <fullName evidence="1">Uncharacterized protein</fullName>
    </submittedName>
</protein>
<sequence length="257" mass="26940">GSDTDAVIFRFWWSTTDSLSVVNTTTATAALDAALGTHASAVEADSVRLAFDVSGLATGTWYLYMTSPLTGTFPLVRSRGVTVVHRPVLLSVATAVSGDPDWLDSGRLLDFDTGVNGAASAARDALALTISVVDYDDTASVRLFYSTSATLDTTVITTTGTVPNRTITGLTGGSHVDSTITLTEGVDSTISWQVGASSTTVVTGGDYYIYAVATDGKALAIGRSDTLYHVRHSPFLGLDTRADAQLNTGGDEPDRYH</sequence>
<dbReference type="EMBL" id="UINC01184292">
    <property type="protein sequence ID" value="SVD95434.1"/>
    <property type="molecule type" value="Genomic_DNA"/>
</dbReference>
<gene>
    <name evidence="1" type="ORF">METZ01_LOCUS448288</name>
</gene>
<reference evidence="1" key="1">
    <citation type="submission" date="2018-05" db="EMBL/GenBank/DDBJ databases">
        <authorList>
            <person name="Lanie J.A."/>
            <person name="Ng W.-L."/>
            <person name="Kazmierczak K.M."/>
            <person name="Andrzejewski T.M."/>
            <person name="Davidsen T.M."/>
            <person name="Wayne K.J."/>
            <person name="Tettelin H."/>
            <person name="Glass J.I."/>
            <person name="Rusch D."/>
            <person name="Podicherti R."/>
            <person name="Tsui H.-C.T."/>
            <person name="Winkler M.E."/>
        </authorList>
    </citation>
    <scope>NUCLEOTIDE SEQUENCE</scope>
</reference>
<dbReference type="AlphaFoldDB" id="A0A382ZIU3"/>
<feature type="non-terminal residue" evidence="1">
    <location>
        <position position="257"/>
    </location>
</feature>
<evidence type="ECO:0000313" key="1">
    <source>
        <dbReference type="EMBL" id="SVD95434.1"/>
    </source>
</evidence>
<name>A0A382ZIU3_9ZZZZ</name>
<organism evidence="1">
    <name type="scientific">marine metagenome</name>
    <dbReference type="NCBI Taxonomy" id="408172"/>
    <lineage>
        <taxon>unclassified sequences</taxon>
        <taxon>metagenomes</taxon>
        <taxon>ecological metagenomes</taxon>
    </lineage>
</organism>
<feature type="non-terminal residue" evidence="1">
    <location>
        <position position="1"/>
    </location>
</feature>
<proteinExistence type="predicted"/>
<accession>A0A382ZIU3</accession>